<dbReference type="InterPro" id="IPR025452">
    <property type="entry name" value="DUF4218"/>
</dbReference>
<comment type="caution">
    <text evidence="2">The sequence shown here is derived from an EMBL/GenBank/DDBJ whole genome shotgun (WGS) entry which is preliminary data.</text>
</comment>
<accession>A0ABD2ZPL8</accession>
<feature type="domain" description="DUF4218" evidence="1">
    <location>
        <begin position="36"/>
        <end position="101"/>
    </location>
</feature>
<evidence type="ECO:0000313" key="3">
    <source>
        <dbReference type="Proteomes" id="UP001630127"/>
    </source>
</evidence>
<dbReference type="PANTHER" id="PTHR48258">
    <property type="entry name" value="DUF4218 DOMAIN-CONTAINING PROTEIN-RELATED"/>
    <property type="match status" value="1"/>
</dbReference>
<proteinExistence type="predicted"/>
<dbReference type="Pfam" id="PF13960">
    <property type="entry name" value="DUF4218"/>
    <property type="match status" value="1"/>
</dbReference>
<reference evidence="2 3" key="1">
    <citation type="submission" date="2024-11" db="EMBL/GenBank/DDBJ databases">
        <title>A near-complete genome assembly of Cinchona calisaya.</title>
        <authorList>
            <person name="Lian D.C."/>
            <person name="Zhao X.W."/>
            <person name="Wei L."/>
        </authorList>
    </citation>
    <scope>NUCLEOTIDE SEQUENCE [LARGE SCALE GENOMIC DNA]</scope>
    <source>
        <tissue evidence="2">Nenye</tissue>
    </source>
</reference>
<dbReference type="EMBL" id="JBJUIK010000008">
    <property type="protein sequence ID" value="KAL3520097.1"/>
    <property type="molecule type" value="Genomic_DNA"/>
</dbReference>
<protein>
    <recommendedName>
        <fullName evidence="1">DUF4218 domain-containing protein</fullName>
    </recommendedName>
</protein>
<name>A0ABD2ZPL8_9GENT</name>
<dbReference type="AlphaFoldDB" id="A0ABD2ZPL8"/>
<evidence type="ECO:0000313" key="2">
    <source>
        <dbReference type="EMBL" id="KAL3520097.1"/>
    </source>
</evidence>
<dbReference type="PANTHER" id="PTHR48258:SF3">
    <property type="entry name" value="FK506-BINDING PROTEIN 4-LIKE ISOFORM X1"/>
    <property type="match status" value="1"/>
</dbReference>
<keyword evidence="3" id="KW-1185">Reference proteome</keyword>
<evidence type="ECO:0000259" key="1">
    <source>
        <dbReference type="Pfam" id="PF13960"/>
    </source>
</evidence>
<gene>
    <name evidence="2" type="ORF">ACH5RR_018246</name>
</gene>
<dbReference type="Proteomes" id="UP001630127">
    <property type="component" value="Unassembled WGS sequence"/>
</dbReference>
<sequence>MGSEEAQLSHVDAIVGSHTKNVVKILIEFSNVFRQLCSKLNNKFELEKIQDFLAITMCHMEKIFPPSFFNIMEHLPIHLAVEASMAGAVQFRWMYPIGRFVLL</sequence>
<organism evidence="2 3">
    <name type="scientific">Cinchona calisaya</name>
    <dbReference type="NCBI Taxonomy" id="153742"/>
    <lineage>
        <taxon>Eukaryota</taxon>
        <taxon>Viridiplantae</taxon>
        <taxon>Streptophyta</taxon>
        <taxon>Embryophyta</taxon>
        <taxon>Tracheophyta</taxon>
        <taxon>Spermatophyta</taxon>
        <taxon>Magnoliopsida</taxon>
        <taxon>eudicotyledons</taxon>
        <taxon>Gunneridae</taxon>
        <taxon>Pentapetalae</taxon>
        <taxon>asterids</taxon>
        <taxon>lamiids</taxon>
        <taxon>Gentianales</taxon>
        <taxon>Rubiaceae</taxon>
        <taxon>Cinchonoideae</taxon>
        <taxon>Cinchoneae</taxon>
        <taxon>Cinchona</taxon>
    </lineage>
</organism>